<keyword evidence="6" id="KW-1185">Reference proteome</keyword>
<evidence type="ECO:0000313" key="6">
    <source>
        <dbReference type="Proteomes" id="UP001501565"/>
    </source>
</evidence>
<gene>
    <name evidence="5" type="ORF">GCM10022277_12480</name>
</gene>
<keyword evidence="1" id="KW-0489">Methyltransferase</keyword>
<accession>A0ABP7MEQ8</accession>
<evidence type="ECO:0000256" key="1">
    <source>
        <dbReference type="ARBA" id="ARBA00022603"/>
    </source>
</evidence>
<dbReference type="InterPro" id="IPR029063">
    <property type="entry name" value="SAM-dependent_MTases_sf"/>
</dbReference>
<protein>
    <submittedName>
        <fullName evidence="5">rRNA adenine N-6-methyltransferase family protein</fullName>
    </submittedName>
</protein>
<keyword evidence="3" id="KW-0949">S-adenosyl-L-methionine</keyword>
<dbReference type="RefSeq" id="WP_344796583.1">
    <property type="nucleotide sequence ID" value="NZ_BAABBN010000004.1"/>
</dbReference>
<sequence length="216" mass="24696">MTGEYSIFIKSVLDDPKSIGTAFPASNNLASKMVENVELNRTDKVLEINPSTGNVSRQLLTKVASQEQYFGIEQDAGFTDLLKETMPFATFETGKADDYAQLITNKNWEKVDYVFSGRPINTQDDQATKHFLEAIAELSHQNTKFITFQYLHSYKFAKAEQFRWLAQEIFGPLVQTKLVLINFLPAFVFTWERKMEVKATPVLFNEEEKAIEKTEA</sequence>
<dbReference type="EMBL" id="BAABBN010000004">
    <property type="protein sequence ID" value="GAA3918706.1"/>
    <property type="molecule type" value="Genomic_DNA"/>
</dbReference>
<dbReference type="Proteomes" id="UP001501565">
    <property type="component" value="Unassembled WGS sequence"/>
</dbReference>
<reference evidence="6" key="1">
    <citation type="journal article" date="2019" name="Int. J. Syst. Evol. Microbiol.">
        <title>The Global Catalogue of Microorganisms (GCM) 10K type strain sequencing project: providing services to taxonomists for standard genome sequencing and annotation.</title>
        <authorList>
            <consortium name="The Broad Institute Genomics Platform"/>
            <consortium name="The Broad Institute Genome Sequencing Center for Infectious Disease"/>
            <person name="Wu L."/>
            <person name="Ma J."/>
        </authorList>
    </citation>
    <scope>NUCLEOTIDE SEQUENCE [LARGE SCALE GENOMIC DNA]</scope>
    <source>
        <strain evidence="6">JCM 17551</strain>
    </source>
</reference>
<name>A0ABP7MEQ8_9GAMM</name>
<dbReference type="Gene3D" id="3.40.50.150">
    <property type="entry name" value="Vaccinia Virus protein VP39"/>
    <property type="match status" value="1"/>
</dbReference>
<dbReference type="InterPro" id="IPR001737">
    <property type="entry name" value="KsgA/Erm"/>
</dbReference>
<keyword evidence="4" id="KW-0694">RNA-binding</keyword>
<evidence type="ECO:0000256" key="2">
    <source>
        <dbReference type="ARBA" id="ARBA00022679"/>
    </source>
</evidence>
<evidence type="ECO:0000256" key="3">
    <source>
        <dbReference type="ARBA" id="ARBA00022691"/>
    </source>
</evidence>
<comment type="caution">
    <text evidence="5">The sequence shown here is derived from an EMBL/GenBank/DDBJ whole genome shotgun (WGS) entry which is preliminary data.</text>
</comment>
<dbReference type="SUPFAM" id="SSF53335">
    <property type="entry name" value="S-adenosyl-L-methionine-dependent methyltransferases"/>
    <property type="match status" value="1"/>
</dbReference>
<keyword evidence="2" id="KW-0808">Transferase</keyword>
<organism evidence="5 6">
    <name type="scientific">Litoribacillus peritrichatus</name>
    <dbReference type="NCBI Taxonomy" id="718191"/>
    <lineage>
        <taxon>Bacteria</taxon>
        <taxon>Pseudomonadati</taxon>
        <taxon>Pseudomonadota</taxon>
        <taxon>Gammaproteobacteria</taxon>
        <taxon>Oceanospirillales</taxon>
        <taxon>Oceanospirillaceae</taxon>
        <taxon>Litoribacillus</taxon>
    </lineage>
</organism>
<evidence type="ECO:0000313" key="5">
    <source>
        <dbReference type="EMBL" id="GAA3918706.1"/>
    </source>
</evidence>
<dbReference type="Pfam" id="PF00398">
    <property type="entry name" value="RrnaAD"/>
    <property type="match status" value="1"/>
</dbReference>
<proteinExistence type="predicted"/>
<evidence type="ECO:0000256" key="4">
    <source>
        <dbReference type="ARBA" id="ARBA00022884"/>
    </source>
</evidence>